<name>A0A7C8I9W3_9PLEO</name>
<reference evidence="2 3" key="1">
    <citation type="submission" date="2020-01" db="EMBL/GenBank/DDBJ databases">
        <authorList>
            <consortium name="DOE Joint Genome Institute"/>
            <person name="Haridas S."/>
            <person name="Albert R."/>
            <person name="Binder M."/>
            <person name="Bloem J."/>
            <person name="Labutti K."/>
            <person name="Salamov A."/>
            <person name="Andreopoulos B."/>
            <person name="Baker S.E."/>
            <person name="Barry K."/>
            <person name="Bills G."/>
            <person name="Bluhm B.H."/>
            <person name="Cannon C."/>
            <person name="Castanera R."/>
            <person name="Culley D.E."/>
            <person name="Daum C."/>
            <person name="Ezra D."/>
            <person name="Gonzalez J.B."/>
            <person name="Henrissat B."/>
            <person name="Kuo A."/>
            <person name="Liang C."/>
            <person name="Lipzen A."/>
            <person name="Lutzoni F."/>
            <person name="Magnuson J."/>
            <person name="Mondo S."/>
            <person name="Nolan M."/>
            <person name="Ohm R."/>
            <person name="Pangilinan J."/>
            <person name="Park H.-J.H."/>
            <person name="Ramirez L."/>
            <person name="Alfaro M."/>
            <person name="Sun H."/>
            <person name="Tritt A."/>
            <person name="Yoshinaga Y."/>
            <person name="Zwiers L.-H.L."/>
            <person name="Turgeon B.G."/>
            <person name="Goodwin S.B."/>
            <person name="Spatafora J.W."/>
            <person name="Crous P.W."/>
            <person name="Grigoriev I.V."/>
        </authorList>
    </citation>
    <scope>NUCLEOTIDE SEQUENCE [LARGE SCALE GENOMIC DNA]</scope>
    <source>
        <strain evidence="2 3">CBS 611.86</strain>
    </source>
</reference>
<dbReference type="Proteomes" id="UP000481861">
    <property type="component" value="Unassembled WGS sequence"/>
</dbReference>
<protein>
    <recommendedName>
        <fullName evidence="4">Secreted protein</fullName>
    </recommendedName>
</protein>
<proteinExistence type="predicted"/>
<evidence type="ECO:0000313" key="2">
    <source>
        <dbReference type="EMBL" id="KAF2868027.1"/>
    </source>
</evidence>
<keyword evidence="3" id="KW-1185">Reference proteome</keyword>
<feature type="signal peptide" evidence="1">
    <location>
        <begin position="1"/>
        <end position="20"/>
    </location>
</feature>
<sequence>MSSLPLFLACSCSHLLSLRAQVIYASRACSGRVAAVPRAKKKRLEAMARLRLEPGTAKKGEGAQSVSRIPVQDDLTTPQECYANPFYRGC</sequence>
<accession>A0A7C8I9W3</accession>
<feature type="chain" id="PRO_5028921876" description="Secreted protein" evidence="1">
    <location>
        <begin position="21"/>
        <end position="90"/>
    </location>
</feature>
<dbReference type="AlphaFoldDB" id="A0A7C8I9W3"/>
<dbReference type="EMBL" id="JAADJZ010000021">
    <property type="protein sequence ID" value="KAF2868027.1"/>
    <property type="molecule type" value="Genomic_DNA"/>
</dbReference>
<gene>
    <name evidence="2" type="ORF">BDV95DRAFT_581153</name>
</gene>
<comment type="caution">
    <text evidence="2">The sequence shown here is derived from an EMBL/GenBank/DDBJ whole genome shotgun (WGS) entry which is preliminary data.</text>
</comment>
<evidence type="ECO:0008006" key="4">
    <source>
        <dbReference type="Google" id="ProtNLM"/>
    </source>
</evidence>
<organism evidence="2 3">
    <name type="scientific">Massariosphaeria phaeospora</name>
    <dbReference type="NCBI Taxonomy" id="100035"/>
    <lineage>
        <taxon>Eukaryota</taxon>
        <taxon>Fungi</taxon>
        <taxon>Dikarya</taxon>
        <taxon>Ascomycota</taxon>
        <taxon>Pezizomycotina</taxon>
        <taxon>Dothideomycetes</taxon>
        <taxon>Pleosporomycetidae</taxon>
        <taxon>Pleosporales</taxon>
        <taxon>Pleosporales incertae sedis</taxon>
        <taxon>Massariosphaeria</taxon>
    </lineage>
</organism>
<evidence type="ECO:0000313" key="3">
    <source>
        <dbReference type="Proteomes" id="UP000481861"/>
    </source>
</evidence>
<keyword evidence="1" id="KW-0732">Signal</keyword>
<evidence type="ECO:0000256" key="1">
    <source>
        <dbReference type="SAM" id="SignalP"/>
    </source>
</evidence>